<evidence type="ECO:0000313" key="2">
    <source>
        <dbReference type="EMBL" id="PUE02755.1"/>
    </source>
</evidence>
<dbReference type="InterPro" id="IPR032711">
    <property type="entry name" value="SoxY"/>
</dbReference>
<dbReference type="InterPro" id="IPR006311">
    <property type="entry name" value="TAT_signal"/>
</dbReference>
<proteinExistence type="predicted"/>
<dbReference type="EMBL" id="PQCO01000174">
    <property type="protein sequence ID" value="PUE02755.1"/>
    <property type="molecule type" value="Genomic_DNA"/>
</dbReference>
<name>A0A6N4E056_9GAMM</name>
<organism evidence="2 3">
    <name type="scientific">Candidatus Sedimenticola endophacoides</name>
    <dbReference type="NCBI Taxonomy" id="2548426"/>
    <lineage>
        <taxon>Bacteria</taxon>
        <taxon>Pseudomonadati</taxon>
        <taxon>Pseudomonadota</taxon>
        <taxon>Gammaproteobacteria</taxon>
        <taxon>Chromatiales</taxon>
        <taxon>Sedimenticolaceae</taxon>
        <taxon>Sedimenticola</taxon>
    </lineage>
</organism>
<dbReference type="Gene3D" id="2.60.40.2470">
    <property type="entry name" value="SoxY domain"/>
    <property type="match status" value="1"/>
</dbReference>
<dbReference type="PIRSF" id="PIRSF010312">
    <property type="entry name" value="Sulphur_oxidation_SoxY"/>
    <property type="match status" value="1"/>
</dbReference>
<gene>
    <name evidence="2" type="primary">soxY</name>
    <name evidence="2" type="ORF">C3L24_05595</name>
</gene>
<comment type="caution">
    <text evidence="2">The sequence shown here is derived from an EMBL/GenBank/DDBJ whole genome shotgun (WGS) entry which is preliminary data.</text>
</comment>
<dbReference type="AlphaFoldDB" id="A0A6N4E056"/>
<sequence length="158" mass="16058">MQIDMKRRTLLKGSLAASALGVAVGAGLLTPKAVLAAWPESAFKAKKTEEALTNLHGTNVLTDSAEVNIKAPDIAENGAVVPITVSSDLTGIEAIAIVASNNPTPLVANFNLGEAATGFVSTRIKMGKTSDVIAVVKAGGKLYSARKEVKVTVGGCGG</sequence>
<accession>A0A6N4E056</accession>
<dbReference type="Proteomes" id="UP000250928">
    <property type="component" value="Unassembled WGS sequence"/>
</dbReference>
<dbReference type="PROSITE" id="PS51318">
    <property type="entry name" value="TAT"/>
    <property type="match status" value="1"/>
</dbReference>
<evidence type="ECO:0000313" key="3">
    <source>
        <dbReference type="Proteomes" id="UP000250928"/>
    </source>
</evidence>
<feature type="domain" description="Ig-like SoxY" evidence="1">
    <location>
        <begin position="55"/>
        <end position="156"/>
    </location>
</feature>
<dbReference type="Pfam" id="PF13501">
    <property type="entry name" value="SoxY"/>
    <property type="match status" value="1"/>
</dbReference>
<reference evidence="2 3" key="1">
    <citation type="submission" date="2018-01" db="EMBL/GenBank/DDBJ databases">
        <title>Novel co-symbiosis in the lucinid bivalve Phacoides pectinatus.</title>
        <authorList>
            <person name="Lim S.J."/>
            <person name="Davis B.G."/>
            <person name="Gill D.E."/>
            <person name="Engel A.S."/>
            <person name="Anderson L.C."/>
            <person name="Campbell B.J."/>
        </authorList>
    </citation>
    <scope>NUCLEOTIDE SEQUENCE [LARGE SCALE GENOMIC DNA]</scope>
    <source>
        <strain evidence="2">N3_P5</strain>
    </source>
</reference>
<dbReference type="NCBIfam" id="TIGR04488">
    <property type="entry name" value="SoxY_true_GGCGG"/>
    <property type="match status" value="1"/>
</dbReference>
<evidence type="ECO:0000259" key="1">
    <source>
        <dbReference type="Pfam" id="PF13501"/>
    </source>
</evidence>
<protein>
    <submittedName>
        <fullName evidence="2">Thiosulfate oxidation carrier protein SoxY</fullName>
    </submittedName>
</protein>
<dbReference type="InterPro" id="IPR016568">
    <property type="entry name" value="Sulphur_oxidation_SoxY"/>
</dbReference>
<dbReference type="InterPro" id="IPR038162">
    <property type="entry name" value="SoxY_sf"/>
</dbReference>